<gene>
    <name evidence="2" type="ORF">GCM10009801_65150</name>
</gene>
<name>A0ABN2WNA8_9ACTN</name>
<protein>
    <recommendedName>
        <fullName evidence="1">YrhK domain-containing protein</fullName>
    </recommendedName>
</protein>
<sequence length="55" mass="6239">MFFSSGWERTGIWCFLLGSIELLVRPAIRLARQVHLGRLRDDASDAAGRESSQDF</sequence>
<evidence type="ECO:0000313" key="2">
    <source>
        <dbReference type="EMBL" id="GAA2095933.1"/>
    </source>
</evidence>
<feature type="domain" description="YrhK" evidence="1">
    <location>
        <begin position="1"/>
        <end position="33"/>
    </location>
</feature>
<organism evidence="2 3">
    <name type="scientific">Streptomyces albiaxialis</name>
    <dbReference type="NCBI Taxonomy" id="329523"/>
    <lineage>
        <taxon>Bacteria</taxon>
        <taxon>Bacillati</taxon>
        <taxon>Actinomycetota</taxon>
        <taxon>Actinomycetes</taxon>
        <taxon>Kitasatosporales</taxon>
        <taxon>Streptomycetaceae</taxon>
        <taxon>Streptomyces</taxon>
    </lineage>
</organism>
<accession>A0ABN2WNA8</accession>
<dbReference type="InterPro" id="IPR025424">
    <property type="entry name" value="YrhK_domain"/>
</dbReference>
<dbReference type="Proteomes" id="UP001500016">
    <property type="component" value="Unassembled WGS sequence"/>
</dbReference>
<dbReference type="EMBL" id="BAAAPE010000016">
    <property type="protein sequence ID" value="GAA2095933.1"/>
    <property type="molecule type" value="Genomic_DNA"/>
</dbReference>
<evidence type="ECO:0000313" key="3">
    <source>
        <dbReference type="Proteomes" id="UP001500016"/>
    </source>
</evidence>
<reference evidence="2 3" key="1">
    <citation type="journal article" date="2019" name="Int. J. Syst. Evol. Microbiol.">
        <title>The Global Catalogue of Microorganisms (GCM) 10K type strain sequencing project: providing services to taxonomists for standard genome sequencing and annotation.</title>
        <authorList>
            <consortium name="The Broad Institute Genomics Platform"/>
            <consortium name="The Broad Institute Genome Sequencing Center for Infectious Disease"/>
            <person name="Wu L."/>
            <person name="Ma J."/>
        </authorList>
    </citation>
    <scope>NUCLEOTIDE SEQUENCE [LARGE SCALE GENOMIC DNA]</scope>
    <source>
        <strain evidence="2 3">JCM 15478</strain>
    </source>
</reference>
<evidence type="ECO:0000259" key="1">
    <source>
        <dbReference type="Pfam" id="PF14145"/>
    </source>
</evidence>
<comment type="caution">
    <text evidence="2">The sequence shown here is derived from an EMBL/GenBank/DDBJ whole genome shotgun (WGS) entry which is preliminary data.</text>
</comment>
<proteinExistence type="predicted"/>
<keyword evidence="3" id="KW-1185">Reference proteome</keyword>
<dbReference type="Pfam" id="PF14145">
    <property type="entry name" value="YrhK"/>
    <property type="match status" value="1"/>
</dbReference>